<dbReference type="PATRIC" id="fig|54005.3.peg.128"/>
<evidence type="ECO:0000259" key="2">
    <source>
        <dbReference type="Pfam" id="PF07833"/>
    </source>
</evidence>
<dbReference type="Proteomes" id="UP000070174">
    <property type="component" value="Unassembled WGS sequence"/>
</dbReference>
<accession>A0A133PSF6</accession>
<gene>
    <name evidence="3" type="ORF">HMPREF3229_00130</name>
</gene>
<dbReference type="SUPFAM" id="SSF55383">
    <property type="entry name" value="Copper amine oxidase, domain N"/>
    <property type="match status" value="1"/>
</dbReference>
<organism evidence="3">
    <name type="scientific">Peptoniphilus harei</name>
    <dbReference type="NCBI Taxonomy" id="54005"/>
    <lineage>
        <taxon>Bacteria</taxon>
        <taxon>Bacillati</taxon>
        <taxon>Bacillota</taxon>
        <taxon>Tissierellia</taxon>
        <taxon>Tissierellales</taxon>
        <taxon>Peptoniphilaceae</taxon>
        <taxon>Peptoniphilus</taxon>
    </lineage>
</organism>
<dbReference type="InterPro" id="IPR012854">
    <property type="entry name" value="Cu_amine_oxidase-like_N"/>
</dbReference>
<name>A0A133PSF6_9FIRM</name>
<dbReference type="EMBL" id="LRQE01000003">
    <property type="protein sequence ID" value="KXA31757.1"/>
    <property type="molecule type" value="Genomic_DNA"/>
</dbReference>
<evidence type="ECO:0000313" key="3">
    <source>
        <dbReference type="EMBL" id="KXA31757.1"/>
    </source>
</evidence>
<protein>
    <submittedName>
        <fullName evidence="3">Copper amine oxidase domain protein</fullName>
    </submittedName>
</protein>
<dbReference type="AlphaFoldDB" id="A0A133PSF6"/>
<reference evidence="3 4" key="1">
    <citation type="submission" date="2016-01" db="EMBL/GenBank/DDBJ databases">
        <authorList>
            <person name="Oliw E.H."/>
        </authorList>
    </citation>
    <scope>NUCLEOTIDE SEQUENCE [LARGE SCALE GENOMIC DNA]</scope>
    <source>
        <strain evidence="3 4">CMW7756A</strain>
    </source>
</reference>
<feature type="chain" id="PRO_5039054864" evidence="1">
    <location>
        <begin position="21"/>
        <end position="297"/>
    </location>
</feature>
<feature type="signal peptide" evidence="1">
    <location>
        <begin position="1"/>
        <end position="20"/>
    </location>
</feature>
<evidence type="ECO:0000313" key="4">
    <source>
        <dbReference type="Proteomes" id="UP000070174"/>
    </source>
</evidence>
<dbReference type="InterPro" id="IPR036582">
    <property type="entry name" value="Mao_N_sf"/>
</dbReference>
<dbReference type="RefSeq" id="WP_060799458.1">
    <property type="nucleotide sequence ID" value="NZ_KQ957086.1"/>
</dbReference>
<evidence type="ECO:0000256" key="1">
    <source>
        <dbReference type="SAM" id="SignalP"/>
    </source>
</evidence>
<keyword evidence="1" id="KW-0732">Signal</keyword>
<dbReference type="Pfam" id="PF07833">
    <property type="entry name" value="Cu_amine_oxidN1"/>
    <property type="match status" value="1"/>
</dbReference>
<dbReference type="Gene3D" id="3.30.457.10">
    <property type="entry name" value="Copper amine oxidase-like, N-terminal domain"/>
    <property type="match status" value="1"/>
</dbReference>
<comment type="caution">
    <text evidence="3">The sequence shown here is derived from an EMBL/GenBank/DDBJ whole genome shotgun (WGS) entry which is preliminary data.</text>
</comment>
<feature type="domain" description="Copper amine oxidase-like N-terminal" evidence="2">
    <location>
        <begin position="33"/>
        <end position="129"/>
    </location>
</feature>
<sequence>MKKKFLFLLSFLLLFTSVYASERKKMTLVINNIVFEKDFVVKNDRIHIPLRLVSENLDADVIWKGDTRQVEIINKGKKIVFYIDSKEYRIDDMVFTIDSPTFILNDTAYVPARALANAMDAKLEWNEKEFYCSINNGYERDATREPDPLKDGKDLALINNIRRVTDLGDYLRDGVIKVEEVQDGKVYELFLKDYEKKNLSMRFIFDKNNNLKFYKFDYFPNEKYPFLEKHLSEGESRKVAREFMNLAGNKKRFLKDKELSKDQRDYLPDPGTYIFYTKSGEVNVDASGGFVYAYSKN</sequence>
<proteinExistence type="predicted"/>